<dbReference type="GO" id="GO:0019898">
    <property type="term" value="C:extrinsic component of membrane"/>
    <property type="evidence" value="ECO:0007669"/>
    <property type="project" value="InterPro"/>
</dbReference>
<dbReference type="InterPro" id="IPR002683">
    <property type="entry name" value="PsbP_C"/>
</dbReference>
<protein>
    <recommendedName>
        <fullName evidence="1">PsbP C-terminal domain-containing protein</fullName>
    </recommendedName>
</protein>
<dbReference type="GO" id="GO:0015979">
    <property type="term" value="P:photosynthesis"/>
    <property type="evidence" value="ECO:0007669"/>
    <property type="project" value="InterPro"/>
</dbReference>
<dbReference type="Pfam" id="PF01789">
    <property type="entry name" value="PsbP"/>
    <property type="match status" value="1"/>
</dbReference>
<dbReference type="Gene3D" id="3.40.1000.10">
    <property type="entry name" value="Mog1/PsbP, alpha/beta/alpha sandwich"/>
    <property type="match status" value="1"/>
</dbReference>
<dbReference type="PANTHER" id="PTHR31407:SF38">
    <property type="entry name" value="PSBP DOMAIN-CONTAINING PROTEIN 4, CHLOROPLASTIC"/>
    <property type="match status" value="1"/>
</dbReference>
<dbReference type="EMBL" id="JALJOU010000038">
    <property type="protein sequence ID" value="KAK9832843.1"/>
    <property type="molecule type" value="Genomic_DNA"/>
</dbReference>
<reference evidence="2 3" key="1">
    <citation type="journal article" date="2024" name="Nat. Commun.">
        <title>Phylogenomics reveals the evolutionary origins of lichenization in chlorophyte algae.</title>
        <authorList>
            <person name="Puginier C."/>
            <person name="Libourel C."/>
            <person name="Otte J."/>
            <person name="Skaloud P."/>
            <person name="Haon M."/>
            <person name="Grisel S."/>
            <person name="Petersen M."/>
            <person name="Berrin J.G."/>
            <person name="Delaux P.M."/>
            <person name="Dal Grande F."/>
            <person name="Keller J."/>
        </authorList>
    </citation>
    <scope>NUCLEOTIDE SEQUENCE [LARGE SCALE GENOMIC DNA]</scope>
    <source>
        <strain evidence="2 3">SAG 245.80</strain>
    </source>
</reference>
<accession>A0AAW1RGT3</accession>
<keyword evidence="3" id="KW-1185">Reference proteome</keyword>
<dbReference type="GO" id="GO:0009654">
    <property type="term" value="C:photosystem II oxygen evolving complex"/>
    <property type="evidence" value="ECO:0007669"/>
    <property type="project" value="InterPro"/>
</dbReference>
<name>A0AAW1RGT3_9CHLO</name>
<comment type="caution">
    <text evidence="2">The sequence shown here is derived from an EMBL/GenBank/DDBJ whole genome shotgun (WGS) entry which is preliminary data.</text>
</comment>
<dbReference type="Proteomes" id="UP001445335">
    <property type="component" value="Unassembled WGS sequence"/>
</dbReference>
<dbReference type="SUPFAM" id="SSF55724">
    <property type="entry name" value="Mog1p/PsbP-like"/>
    <property type="match status" value="1"/>
</dbReference>
<dbReference type="AlphaFoldDB" id="A0AAW1RGT3"/>
<evidence type="ECO:0000313" key="2">
    <source>
        <dbReference type="EMBL" id="KAK9832843.1"/>
    </source>
</evidence>
<dbReference type="InterPro" id="IPR016123">
    <property type="entry name" value="Mog1/PsbP_a/b/a-sand"/>
</dbReference>
<proteinExistence type="predicted"/>
<dbReference type="GO" id="GO:0005509">
    <property type="term" value="F:calcium ion binding"/>
    <property type="evidence" value="ECO:0007669"/>
    <property type="project" value="InterPro"/>
</dbReference>
<sequence length="188" mass="20801">MLSKRIPGTSSRKNDEGYLTYMRPEGKSGGHGVGWSEIPRYAFDVPEGWTETPVSIADLGGTEIDVRFANRDQGSLAVVVAPVLRFADVGFNASVTIEELGSPEKIIQGFAPELYGAPLSDGDVLDTQTERKGTLTYYQWELKPHRLVAATAFRNRMFLIALDAKGGQWRKASEALRHIQRSFRVVEA</sequence>
<evidence type="ECO:0000259" key="1">
    <source>
        <dbReference type="Pfam" id="PF01789"/>
    </source>
</evidence>
<evidence type="ECO:0000313" key="3">
    <source>
        <dbReference type="Proteomes" id="UP001445335"/>
    </source>
</evidence>
<organism evidence="2 3">
    <name type="scientific">Elliptochloris bilobata</name>
    <dbReference type="NCBI Taxonomy" id="381761"/>
    <lineage>
        <taxon>Eukaryota</taxon>
        <taxon>Viridiplantae</taxon>
        <taxon>Chlorophyta</taxon>
        <taxon>core chlorophytes</taxon>
        <taxon>Trebouxiophyceae</taxon>
        <taxon>Trebouxiophyceae incertae sedis</taxon>
        <taxon>Elliptochloris clade</taxon>
        <taxon>Elliptochloris</taxon>
    </lineage>
</organism>
<feature type="domain" description="PsbP C-terminal" evidence="1">
    <location>
        <begin position="40"/>
        <end position="185"/>
    </location>
</feature>
<dbReference type="PANTHER" id="PTHR31407">
    <property type="match status" value="1"/>
</dbReference>
<gene>
    <name evidence="2" type="ORF">WJX81_006562</name>
</gene>